<evidence type="ECO:0000313" key="8">
    <source>
        <dbReference type="Proteomes" id="UP000678499"/>
    </source>
</evidence>
<evidence type="ECO:0000256" key="6">
    <source>
        <dbReference type="SAM" id="Phobius"/>
    </source>
</evidence>
<evidence type="ECO:0008006" key="9">
    <source>
        <dbReference type="Google" id="ProtNLM"/>
    </source>
</evidence>
<feature type="region of interest" description="Disordered" evidence="5">
    <location>
        <begin position="135"/>
        <end position="154"/>
    </location>
</feature>
<name>A0A7R9GG23_9CRUS</name>
<evidence type="ECO:0000256" key="5">
    <source>
        <dbReference type="SAM" id="MobiDB-lite"/>
    </source>
</evidence>
<comment type="subcellular location">
    <subcellularLocation>
        <location evidence="1">Membrane</location>
        <topology evidence="1">Multi-pass membrane protein</topology>
    </subcellularLocation>
</comment>
<dbReference type="GO" id="GO:0016020">
    <property type="term" value="C:membrane"/>
    <property type="evidence" value="ECO:0007669"/>
    <property type="project" value="UniProtKB-SubCell"/>
</dbReference>
<feature type="transmembrane region" description="Helical" evidence="6">
    <location>
        <begin position="340"/>
        <end position="358"/>
    </location>
</feature>
<dbReference type="InterPro" id="IPR035952">
    <property type="entry name" value="Rhomboid-like_sf"/>
</dbReference>
<keyword evidence="8" id="KW-1185">Reference proteome</keyword>
<evidence type="ECO:0000256" key="4">
    <source>
        <dbReference type="ARBA" id="ARBA00023136"/>
    </source>
</evidence>
<dbReference type="EMBL" id="OA883646">
    <property type="protein sequence ID" value="CAD7279374.1"/>
    <property type="molecule type" value="Genomic_DNA"/>
</dbReference>
<keyword evidence="4 6" id="KW-0472">Membrane</keyword>
<gene>
    <name evidence="7" type="ORF">NMOB1V02_LOCUS7047</name>
</gene>
<accession>A0A7R9GG23</accession>
<evidence type="ECO:0000256" key="1">
    <source>
        <dbReference type="ARBA" id="ARBA00004141"/>
    </source>
</evidence>
<dbReference type="SUPFAM" id="SSF144091">
    <property type="entry name" value="Rhomboid-like"/>
    <property type="match status" value="1"/>
</dbReference>
<dbReference type="Proteomes" id="UP000678499">
    <property type="component" value="Unassembled WGS sequence"/>
</dbReference>
<evidence type="ECO:0000256" key="3">
    <source>
        <dbReference type="ARBA" id="ARBA00022989"/>
    </source>
</evidence>
<feature type="transmembrane region" description="Helical" evidence="6">
    <location>
        <begin position="280"/>
        <end position="300"/>
    </location>
</feature>
<feature type="transmembrane region" description="Helical" evidence="6">
    <location>
        <begin position="394"/>
        <end position="413"/>
    </location>
</feature>
<proteinExistence type="predicted"/>
<protein>
    <recommendedName>
        <fullName evidence="9">Peptidase S54 rhomboid domain-containing protein</fullName>
    </recommendedName>
</protein>
<dbReference type="AlphaFoldDB" id="A0A7R9GG23"/>
<keyword evidence="2 6" id="KW-0812">Transmembrane</keyword>
<reference evidence="7" key="1">
    <citation type="submission" date="2020-11" db="EMBL/GenBank/DDBJ databases">
        <authorList>
            <person name="Tran Van P."/>
        </authorList>
    </citation>
    <scope>NUCLEOTIDE SEQUENCE</scope>
</reference>
<organism evidence="7">
    <name type="scientific">Notodromas monacha</name>
    <dbReference type="NCBI Taxonomy" id="399045"/>
    <lineage>
        <taxon>Eukaryota</taxon>
        <taxon>Metazoa</taxon>
        <taxon>Ecdysozoa</taxon>
        <taxon>Arthropoda</taxon>
        <taxon>Crustacea</taxon>
        <taxon>Oligostraca</taxon>
        <taxon>Ostracoda</taxon>
        <taxon>Podocopa</taxon>
        <taxon>Podocopida</taxon>
        <taxon>Cypridocopina</taxon>
        <taxon>Cypridoidea</taxon>
        <taxon>Cyprididae</taxon>
        <taxon>Notodromas</taxon>
    </lineage>
</organism>
<feature type="transmembrane region" description="Helical" evidence="6">
    <location>
        <begin position="419"/>
        <end position="438"/>
    </location>
</feature>
<dbReference type="Gene3D" id="1.20.1540.10">
    <property type="entry name" value="Rhomboid-like"/>
    <property type="match status" value="1"/>
</dbReference>
<evidence type="ECO:0000256" key="2">
    <source>
        <dbReference type="ARBA" id="ARBA00022692"/>
    </source>
</evidence>
<keyword evidence="3 6" id="KW-1133">Transmembrane helix</keyword>
<evidence type="ECO:0000313" key="7">
    <source>
        <dbReference type="EMBL" id="CAD7279374.1"/>
    </source>
</evidence>
<feature type="transmembrane region" description="Helical" evidence="6">
    <location>
        <begin position="364"/>
        <end position="385"/>
    </location>
</feature>
<sequence>MSSTPCRSKSGIEKCCTQCKLVLKAGQSDKQCLDGLLSCFRFESEAPGIGSISESEWSKFEAQCVSVLNQADRKHLRAGASLCCNSEESEDGGGAEDEQNKDCDREILQDDLDKNAEENADFECKFSNIPEEKPESYLAKGSKPSMNSKPSGSEVIECTASGVNIDEEKKISTPTYTPVKKSSLVSNRVSTQCTKISSDHNQSSNQKRLDGFCPGITNEVEEDDVCFLPPSVDDLDLMTPGKLCRGFKERELNALSTCAGGADMNEDNDESNNKSGFGLWIPWVTLLFMGFLYSVFLGLLGEKCQDPCTHPCLNYASVVCKCQYSRLWSSQFGFYSWEHFLYIMTAVFIEGVIAEYFFGHMYLAGLITLSVFLVGLLYIPVTFLISHIQCADELLTGCTLGLSGALLVMLVVLTDKLAGPLGTLLSWILALIPLYFFVIMPYPNTVPLHVAGVLAGWLLTMGDTSENICNAATAVAFSGTQFVHGLSPATCLLSSALMAWASYQLFPPGLLSSVHEQRSFPII</sequence>
<dbReference type="EMBL" id="CAJPEX010001609">
    <property type="protein sequence ID" value="CAG0919526.1"/>
    <property type="molecule type" value="Genomic_DNA"/>
</dbReference>